<gene>
    <name evidence="2" type="ORF">ADS77_14900</name>
</gene>
<name>A0A0N1ELK0_9GAMM</name>
<proteinExistence type="predicted"/>
<reference evidence="2 3" key="1">
    <citation type="submission" date="2015-08" db="EMBL/GenBank/DDBJ databases">
        <title>Draft Genome Sequence of Pseudoalteromonas porphyrae UCD-SED14.</title>
        <authorList>
            <person name="Coil D.A."/>
            <person name="Jospin G."/>
            <person name="Lee R.D."/>
            <person name="Eisen J.A."/>
        </authorList>
    </citation>
    <scope>NUCLEOTIDE SEQUENCE [LARGE SCALE GENOMIC DNA]</scope>
    <source>
        <strain evidence="2 3">UCD-SED14</strain>
    </source>
</reference>
<dbReference type="STRING" id="187330.AMS58_07020"/>
<keyword evidence="1" id="KW-0472">Membrane</keyword>
<keyword evidence="3" id="KW-1185">Reference proteome</keyword>
<feature type="transmembrane region" description="Helical" evidence="1">
    <location>
        <begin position="127"/>
        <end position="150"/>
    </location>
</feature>
<dbReference type="OrthoDB" id="6305908at2"/>
<feature type="transmembrane region" description="Helical" evidence="1">
    <location>
        <begin position="12"/>
        <end position="30"/>
    </location>
</feature>
<evidence type="ECO:0000256" key="1">
    <source>
        <dbReference type="SAM" id="Phobius"/>
    </source>
</evidence>
<evidence type="ECO:0008006" key="4">
    <source>
        <dbReference type="Google" id="ProtNLM"/>
    </source>
</evidence>
<protein>
    <recommendedName>
        <fullName evidence="4">Membrane protein triplicated sequence</fullName>
    </recommendedName>
</protein>
<dbReference type="EMBL" id="LHPH01000018">
    <property type="protein sequence ID" value="KPH61395.1"/>
    <property type="molecule type" value="Genomic_DNA"/>
</dbReference>
<comment type="caution">
    <text evidence="2">The sequence shown here is derived from an EMBL/GenBank/DDBJ whole genome shotgun (WGS) entry which is preliminary data.</text>
</comment>
<dbReference type="Proteomes" id="UP000037848">
    <property type="component" value="Unassembled WGS sequence"/>
</dbReference>
<organism evidence="2 3">
    <name type="scientific">Pseudoalteromonas porphyrae</name>
    <dbReference type="NCBI Taxonomy" id="187330"/>
    <lineage>
        <taxon>Bacteria</taxon>
        <taxon>Pseudomonadati</taxon>
        <taxon>Pseudomonadota</taxon>
        <taxon>Gammaproteobacteria</taxon>
        <taxon>Alteromonadales</taxon>
        <taxon>Pseudoalteromonadaceae</taxon>
        <taxon>Pseudoalteromonas</taxon>
    </lineage>
</organism>
<evidence type="ECO:0000313" key="2">
    <source>
        <dbReference type="EMBL" id="KPH61395.1"/>
    </source>
</evidence>
<evidence type="ECO:0000313" key="3">
    <source>
        <dbReference type="Proteomes" id="UP000037848"/>
    </source>
</evidence>
<dbReference type="PATRIC" id="fig|187330.3.peg.1410"/>
<feature type="transmembrane region" description="Helical" evidence="1">
    <location>
        <begin position="65"/>
        <end position="85"/>
    </location>
</feature>
<feature type="transmembrane region" description="Helical" evidence="1">
    <location>
        <begin position="97"/>
        <end position="121"/>
    </location>
</feature>
<feature type="transmembrane region" description="Helical" evidence="1">
    <location>
        <begin position="42"/>
        <end position="59"/>
    </location>
</feature>
<dbReference type="AlphaFoldDB" id="A0A0N1ELK0"/>
<keyword evidence="1" id="KW-1133">Transmembrane helix</keyword>
<keyword evidence="1" id="KW-0812">Transmembrane</keyword>
<dbReference type="RefSeq" id="WP_054455139.1">
    <property type="nucleotide sequence ID" value="NZ_LHPH01000018.1"/>
</dbReference>
<sequence>MYFDLTSLGIHFDTIIIWGLLMACLYNLLLKFAVEDRSISPLVVSFIMLLSYGLSYEFVDLNAGMYVYLIWVKYDFLTITALLVSHKLLKLPYTATLKYILAGLTVNTLIFLGIHIDIVLLENKEYWWFWSFYSIGITVVDFFMVVTLIFGKDWLHIGKLFTKKNNKKQINSLKNC</sequence>
<accession>A0A0N1ELK0</accession>